<feature type="non-terminal residue" evidence="1">
    <location>
        <position position="114"/>
    </location>
</feature>
<organism evidence="1 2">
    <name type="scientific">Rangifer tarandus platyrhynchus</name>
    <name type="common">Svalbard reindeer</name>
    <dbReference type="NCBI Taxonomy" id="3082113"/>
    <lineage>
        <taxon>Eukaryota</taxon>
        <taxon>Metazoa</taxon>
        <taxon>Chordata</taxon>
        <taxon>Craniata</taxon>
        <taxon>Vertebrata</taxon>
        <taxon>Euteleostomi</taxon>
        <taxon>Mammalia</taxon>
        <taxon>Eutheria</taxon>
        <taxon>Laurasiatheria</taxon>
        <taxon>Artiodactyla</taxon>
        <taxon>Ruminantia</taxon>
        <taxon>Pecora</taxon>
        <taxon>Cervidae</taxon>
        <taxon>Odocoileinae</taxon>
        <taxon>Rangifer</taxon>
    </lineage>
</organism>
<reference evidence="1" key="1">
    <citation type="submission" date="2023-05" db="EMBL/GenBank/DDBJ databases">
        <authorList>
            <consortium name="ELIXIR-Norway"/>
        </authorList>
    </citation>
    <scope>NUCLEOTIDE SEQUENCE</scope>
</reference>
<dbReference type="Proteomes" id="UP001162501">
    <property type="component" value="Chromosome 10"/>
</dbReference>
<evidence type="ECO:0000313" key="1">
    <source>
        <dbReference type="EMBL" id="CAM9385527.1"/>
    </source>
</evidence>
<reference evidence="1" key="2">
    <citation type="submission" date="2025-03" db="EMBL/GenBank/DDBJ databases">
        <authorList>
            <consortium name="ELIXIR-Norway"/>
            <consortium name="Elixir Norway"/>
        </authorList>
    </citation>
    <scope>NUCLEOTIDE SEQUENCE</scope>
</reference>
<protein>
    <submittedName>
        <fullName evidence="1">Uncharacterized protein</fullName>
    </submittedName>
</protein>
<name>A0AC59Y4R8_RANTA</name>
<dbReference type="EMBL" id="OX596094">
    <property type="protein sequence ID" value="CAM9385527.1"/>
    <property type="molecule type" value="Genomic_DNA"/>
</dbReference>
<evidence type="ECO:0000313" key="2">
    <source>
        <dbReference type="Proteomes" id="UP001162501"/>
    </source>
</evidence>
<gene>
    <name evidence="1" type="ORF">MRATA1EN22A_LOCUS1782</name>
</gene>
<feature type="non-terminal residue" evidence="1">
    <location>
        <position position="1"/>
    </location>
</feature>
<accession>A0AC59Y4R8</accession>
<proteinExistence type="predicted"/>
<sequence>APSCLGPRGQEQAPNRRSPLPARPANPCGLGALSAGSGFPEGQCQDRRLSGENTQLATPRNITTGMQRQAQPGKSSCYDGTLGTRGRLMFRFSPPHFLYSETPGQKALEPRARL</sequence>